<dbReference type="CDD" id="cd16913">
    <property type="entry name" value="YkuD_like"/>
    <property type="match status" value="1"/>
</dbReference>
<feature type="active site" description="Nucleophile" evidence="7">
    <location>
        <position position="411"/>
    </location>
</feature>
<reference evidence="10" key="1">
    <citation type="submission" date="2021-07" db="EMBL/GenBank/DDBJ databases">
        <title>Shewanella sp. YLB-07 whole genome sequence.</title>
        <authorList>
            <person name="Yu L."/>
        </authorList>
    </citation>
    <scope>NUCLEOTIDE SEQUENCE</scope>
    <source>
        <strain evidence="10">YLB-08</strain>
    </source>
</reference>
<accession>A0ABX6VCQ1</accession>
<keyword evidence="11" id="KW-1185">Reference proteome</keyword>
<dbReference type="Proteomes" id="UP000316416">
    <property type="component" value="Chromosome"/>
</dbReference>
<dbReference type="InterPro" id="IPR038063">
    <property type="entry name" value="Transpep_catalytic_dom"/>
</dbReference>
<dbReference type="PANTHER" id="PTHR41533:SF2">
    <property type="entry name" value="BLR7131 PROTEIN"/>
    <property type="match status" value="1"/>
</dbReference>
<evidence type="ECO:0000313" key="11">
    <source>
        <dbReference type="Proteomes" id="UP000316416"/>
    </source>
</evidence>
<proteinExistence type="inferred from homology"/>
<dbReference type="SUPFAM" id="SSF47090">
    <property type="entry name" value="PGBD-like"/>
    <property type="match status" value="1"/>
</dbReference>
<evidence type="ECO:0000256" key="6">
    <source>
        <dbReference type="ARBA" id="ARBA00023316"/>
    </source>
</evidence>
<dbReference type="InterPro" id="IPR005490">
    <property type="entry name" value="LD_TPept_cat_dom"/>
</dbReference>
<keyword evidence="3" id="KW-0808">Transferase</keyword>
<evidence type="ECO:0000256" key="4">
    <source>
        <dbReference type="ARBA" id="ARBA00022960"/>
    </source>
</evidence>
<keyword evidence="6 7" id="KW-0961">Cell wall biogenesis/degradation</keyword>
<evidence type="ECO:0000259" key="9">
    <source>
        <dbReference type="PROSITE" id="PS52029"/>
    </source>
</evidence>
<dbReference type="Pfam" id="PF03734">
    <property type="entry name" value="YkuD"/>
    <property type="match status" value="1"/>
</dbReference>
<dbReference type="PROSITE" id="PS52029">
    <property type="entry name" value="LD_TPASE"/>
    <property type="match status" value="1"/>
</dbReference>
<protein>
    <submittedName>
        <fullName evidence="10">L,D-transpeptidase family protein</fullName>
    </submittedName>
</protein>
<dbReference type="PANTHER" id="PTHR41533">
    <property type="entry name" value="L,D-TRANSPEPTIDASE HI_1667-RELATED"/>
    <property type="match status" value="1"/>
</dbReference>
<comment type="similarity">
    <text evidence="2">Belongs to the YkuD family.</text>
</comment>
<evidence type="ECO:0000256" key="3">
    <source>
        <dbReference type="ARBA" id="ARBA00022679"/>
    </source>
</evidence>
<dbReference type="EMBL" id="CP045503">
    <property type="protein sequence ID" value="QPG58247.1"/>
    <property type="molecule type" value="Genomic_DNA"/>
</dbReference>
<keyword evidence="5 7" id="KW-0573">Peptidoglycan synthesis</keyword>
<dbReference type="Gene3D" id="1.10.101.10">
    <property type="entry name" value="PGBD-like superfamily/PGBD"/>
    <property type="match status" value="1"/>
</dbReference>
<dbReference type="SUPFAM" id="SSF141523">
    <property type="entry name" value="L,D-transpeptidase catalytic domain-like"/>
    <property type="match status" value="1"/>
</dbReference>
<name>A0ABX6VCQ1_9GAMM</name>
<dbReference type="InterPro" id="IPR002477">
    <property type="entry name" value="Peptidoglycan-bd-like"/>
</dbReference>
<evidence type="ECO:0000256" key="8">
    <source>
        <dbReference type="SAM" id="SignalP"/>
    </source>
</evidence>
<dbReference type="InterPro" id="IPR036366">
    <property type="entry name" value="PGBDSf"/>
</dbReference>
<feature type="domain" description="L,D-TPase catalytic" evidence="9">
    <location>
        <begin position="259"/>
        <end position="434"/>
    </location>
</feature>
<evidence type="ECO:0000256" key="2">
    <source>
        <dbReference type="ARBA" id="ARBA00005992"/>
    </source>
</evidence>
<feature type="chain" id="PRO_5045462470" evidence="8">
    <location>
        <begin position="20"/>
        <end position="484"/>
    </location>
</feature>
<dbReference type="InterPro" id="IPR052905">
    <property type="entry name" value="LD-transpeptidase_YkuD-like"/>
</dbReference>
<dbReference type="InterPro" id="IPR036365">
    <property type="entry name" value="PGBD-like_sf"/>
</dbReference>
<evidence type="ECO:0000256" key="5">
    <source>
        <dbReference type="ARBA" id="ARBA00022984"/>
    </source>
</evidence>
<sequence length="484" mass="55478">MKKNAILITLIFYTLMFTAPSFSSTRTITATDVYQSNDGELIWFDEFGLTLQGVSFSLLMDDLGIEIATFLNSQKFDEGKPTQEEQDRAYTKAAIYFLDKIQRISTDSESFESPNRGEVIEEHTFAEHITKLVPPYDGVSRLRGMIRRYKVLVNRSWSQLKTEDFRLGQSNNNIFLLRQRLADLGDLNSFEPLSVRASIFDPSLIKGVENFQKRHGIEANGELNTLTTGLLNVTPQQRVTLMQLNLWRWFKLPSALPSRYVKINIPAFELKLLEKEDNVLDMKVIVGKPQTPTPTMNTALTQLTVNPSWTPPWSIVSKELIPRDIRQPGYLQHQNFKLRKLDDFTLVDMNNVSGSSLSGLLTNHQLIQSPGPKNALGRYRFTIPNKDTIFLHDTPTKSLFFSYNRALSHGCIRVSDPKGLSDYLMRSDKRLKNIYAALSDHSTHIFKLPEQLPVYITYHTSWVDELGKLQFRADIYNLDREEGK</sequence>
<dbReference type="Pfam" id="PF01471">
    <property type="entry name" value="PG_binding_1"/>
    <property type="match status" value="1"/>
</dbReference>
<dbReference type="Gene3D" id="2.40.440.10">
    <property type="entry name" value="L,D-transpeptidase catalytic domain-like"/>
    <property type="match status" value="1"/>
</dbReference>
<dbReference type="RefSeq" id="WP_195873013.1">
    <property type="nucleotide sequence ID" value="NZ_CP045503.2"/>
</dbReference>
<organism evidence="10 11">
    <name type="scientific">Shewanella eurypsychrophilus</name>
    <dbReference type="NCBI Taxonomy" id="2593656"/>
    <lineage>
        <taxon>Bacteria</taxon>
        <taxon>Pseudomonadati</taxon>
        <taxon>Pseudomonadota</taxon>
        <taxon>Gammaproteobacteria</taxon>
        <taxon>Alteromonadales</taxon>
        <taxon>Shewanellaceae</taxon>
        <taxon>Shewanella</taxon>
    </lineage>
</organism>
<comment type="pathway">
    <text evidence="1 7">Cell wall biogenesis; peptidoglycan biosynthesis.</text>
</comment>
<evidence type="ECO:0000256" key="7">
    <source>
        <dbReference type="PROSITE-ProRule" id="PRU01373"/>
    </source>
</evidence>
<gene>
    <name evidence="10" type="ORF">FM038_012920</name>
</gene>
<keyword evidence="8" id="KW-0732">Signal</keyword>
<feature type="active site" description="Proton donor/acceptor" evidence="7">
    <location>
        <position position="392"/>
    </location>
</feature>
<feature type="signal peptide" evidence="8">
    <location>
        <begin position="1"/>
        <end position="19"/>
    </location>
</feature>
<keyword evidence="4 7" id="KW-0133">Cell shape</keyword>
<evidence type="ECO:0000313" key="10">
    <source>
        <dbReference type="EMBL" id="QPG58247.1"/>
    </source>
</evidence>
<evidence type="ECO:0000256" key="1">
    <source>
        <dbReference type="ARBA" id="ARBA00004752"/>
    </source>
</evidence>